<keyword evidence="1" id="KW-0119">Carbohydrate metabolism</keyword>
<dbReference type="CDD" id="cd01399">
    <property type="entry name" value="GlcN6P_deaminase"/>
    <property type="match status" value="1"/>
</dbReference>
<name>A0ABV5VVW0_9BACL</name>
<evidence type="ECO:0000256" key="1">
    <source>
        <dbReference type="ARBA" id="ARBA00023277"/>
    </source>
</evidence>
<gene>
    <name evidence="3" type="ORF">ACFFNY_11735</name>
</gene>
<organism evidence="3 4">
    <name type="scientific">Paenibacillus hodogayensis</name>
    <dbReference type="NCBI Taxonomy" id="279208"/>
    <lineage>
        <taxon>Bacteria</taxon>
        <taxon>Bacillati</taxon>
        <taxon>Bacillota</taxon>
        <taxon>Bacilli</taxon>
        <taxon>Bacillales</taxon>
        <taxon>Paenibacillaceae</taxon>
        <taxon>Paenibacillus</taxon>
    </lineage>
</organism>
<feature type="domain" description="Glucosamine/galactosamine-6-phosphate isomerase" evidence="2">
    <location>
        <begin position="8"/>
        <end position="225"/>
    </location>
</feature>
<accession>A0ABV5VVW0</accession>
<dbReference type="InterPro" id="IPR037171">
    <property type="entry name" value="NagB/RpiA_transferase-like"/>
</dbReference>
<protein>
    <submittedName>
        <fullName evidence="3">Glucosamine-6-phosphate deaminase</fullName>
    </submittedName>
</protein>
<evidence type="ECO:0000259" key="2">
    <source>
        <dbReference type="Pfam" id="PF01182"/>
    </source>
</evidence>
<keyword evidence="4" id="KW-1185">Reference proteome</keyword>
<dbReference type="PANTHER" id="PTHR11280:SF6">
    <property type="entry name" value="GLUCOSAMINE-6-PHOSPHATE ISOMERASE NAGB"/>
    <property type="match status" value="1"/>
</dbReference>
<dbReference type="Proteomes" id="UP001589619">
    <property type="component" value="Unassembled WGS sequence"/>
</dbReference>
<dbReference type="Gene3D" id="3.40.50.1360">
    <property type="match status" value="1"/>
</dbReference>
<evidence type="ECO:0000313" key="3">
    <source>
        <dbReference type="EMBL" id="MFB9752228.1"/>
    </source>
</evidence>
<dbReference type="SUPFAM" id="SSF100950">
    <property type="entry name" value="NagB/RpiA/CoA transferase-like"/>
    <property type="match status" value="1"/>
</dbReference>
<sequence>MSIVISETPELLGAAAAQKAGDVVRGAIRAKGKARIVLSTGASQFQFIQAFVKEELDWSKVEMFHLDEYVGLPESHIASFRKYLKERFTEIVPLGAAHFVNGEGDVQANIAALTAELRKEPIDLALIGIGENSHIAFNDPPANFDTKEAYIVVDLDDACKNQQVGEGWFATLDDVPKQAISMTVYQIMQAEAIISCVPHKVKANAIKLTMENELTNLVPSTMLKTHADWSLYLDRESASLLDSAAVQNA</sequence>
<dbReference type="RefSeq" id="WP_344911082.1">
    <property type="nucleotide sequence ID" value="NZ_BAAAYO010000010.1"/>
</dbReference>
<evidence type="ECO:0000313" key="4">
    <source>
        <dbReference type="Proteomes" id="UP001589619"/>
    </source>
</evidence>
<reference evidence="3 4" key="1">
    <citation type="submission" date="2024-09" db="EMBL/GenBank/DDBJ databases">
        <authorList>
            <person name="Sun Q."/>
            <person name="Mori K."/>
        </authorList>
    </citation>
    <scope>NUCLEOTIDE SEQUENCE [LARGE SCALE GENOMIC DNA]</scope>
    <source>
        <strain evidence="3 4">JCM 12520</strain>
    </source>
</reference>
<dbReference type="PANTHER" id="PTHR11280">
    <property type="entry name" value="GLUCOSAMINE-6-PHOSPHATE ISOMERASE"/>
    <property type="match status" value="1"/>
</dbReference>
<proteinExistence type="predicted"/>
<dbReference type="Pfam" id="PF01182">
    <property type="entry name" value="Glucosamine_iso"/>
    <property type="match status" value="1"/>
</dbReference>
<dbReference type="EMBL" id="JBHMAG010000009">
    <property type="protein sequence ID" value="MFB9752228.1"/>
    <property type="molecule type" value="Genomic_DNA"/>
</dbReference>
<dbReference type="InterPro" id="IPR006148">
    <property type="entry name" value="Glc/Gal-6P_isomerase"/>
</dbReference>
<comment type="caution">
    <text evidence="3">The sequence shown here is derived from an EMBL/GenBank/DDBJ whole genome shotgun (WGS) entry which is preliminary data.</text>
</comment>
<dbReference type="InterPro" id="IPR004547">
    <property type="entry name" value="Glucosamine6P_isomerase"/>
</dbReference>